<feature type="domain" description="Glycosyl hydrolase family 81 N-terminal" evidence="9">
    <location>
        <begin position="33"/>
        <end position="374"/>
    </location>
</feature>
<dbReference type="Pfam" id="PF03639">
    <property type="entry name" value="Glyco_hydro_81"/>
    <property type="match status" value="1"/>
</dbReference>
<evidence type="ECO:0000256" key="3">
    <source>
        <dbReference type="ARBA" id="ARBA00012780"/>
    </source>
</evidence>
<dbReference type="PANTHER" id="PTHR31983">
    <property type="entry name" value="ENDO-1,3(4)-BETA-GLUCANASE 1"/>
    <property type="match status" value="1"/>
</dbReference>
<comment type="similarity">
    <text evidence="2">Belongs to the glycosyl hydrolase 81 family.</text>
</comment>
<keyword evidence="6" id="KW-0326">Glycosidase</keyword>
<evidence type="ECO:0000256" key="1">
    <source>
        <dbReference type="ARBA" id="ARBA00000382"/>
    </source>
</evidence>
<evidence type="ECO:0000256" key="8">
    <source>
        <dbReference type="ARBA" id="ARBA00023326"/>
    </source>
</evidence>
<evidence type="ECO:0000259" key="9">
    <source>
        <dbReference type="Pfam" id="PF03639"/>
    </source>
</evidence>
<dbReference type="Gene3D" id="1.10.287.1170">
    <property type="entry name" value="glycoside hydrolase family 81 endo-[beta] glucanase"/>
    <property type="match status" value="1"/>
</dbReference>
<dbReference type="GO" id="GO:0071555">
    <property type="term" value="P:cell wall organization"/>
    <property type="evidence" value="ECO:0007669"/>
    <property type="project" value="UniProtKB-KW"/>
</dbReference>
<dbReference type="EMBL" id="ML121527">
    <property type="protein sequence ID" value="RPB29935.1"/>
    <property type="molecule type" value="Genomic_DNA"/>
</dbReference>
<reference evidence="11 12" key="1">
    <citation type="journal article" date="2018" name="Nat. Ecol. Evol.">
        <title>Pezizomycetes genomes reveal the molecular basis of ectomycorrhizal truffle lifestyle.</title>
        <authorList>
            <person name="Murat C."/>
            <person name="Payen T."/>
            <person name="Noel B."/>
            <person name="Kuo A."/>
            <person name="Morin E."/>
            <person name="Chen J."/>
            <person name="Kohler A."/>
            <person name="Krizsan K."/>
            <person name="Balestrini R."/>
            <person name="Da Silva C."/>
            <person name="Montanini B."/>
            <person name="Hainaut M."/>
            <person name="Levati E."/>
            <person name="Barry K.W."/>
            <person name="Belfiori B."/>
            <person name="Cichocki N."/>
            <person name="Clum A."/>
            <person name="Dockter R.B."/>
            <person name="Fauchery L."/>
            <person name="Guy J."/>
            <person name="Iotti M."/>
            <person name="Le Tacon F."/>
            <person name="Lindquist E.A."/>
            <person name="Lipzen A."/>
            <person name="Malagnac F."/>
            <person name="Mello A."/>
            <person name="Molinier V."/>
            <person name="Miyauchi S."/>
            <person name="Poulain J."/>
            <person name="Riccioni C."/>
            <person name="Rubini A."/>
            <person name="Sitrit Y."/>
            <person name="Splivallo R."/>
            <person name="Traeger S."/>
            <person name="Wang M."/>
            <person name="Zifcakova L."/>
            <person name="Wipf D."/>
            <person name="Zambonelli A."/>
            <person name="Paolocci F."/>
            <person name="Nowrousian M."/>
            <person name="Ottonello S."/>
            <person name="Baldrian P."/>
            <person name="Spatafora J.W."/>
            <person name="Henrissat B."/>
            <person name="Nagy L.G."/>
            <person name="Aury J.M."/>
            <person name="Wincker P."/>
            <person name="Grigoriev I.V."/>
            <person name="Bonfante P."/>
            <person name="Martin F.M."/>
        </authorList>
    </citation>
    <scope>NUCLEOTIDE SEQUENCE [LARGE SCALE GENOMIC DNA]</scope>
    <source>
        <strain evidence="11 12">ATCC MYA-4762</strain>
    </source>
</reference>
<evidence type="ECO:0000313" key="12">
    <source>
        <dbReference type="Proteomes" id="UP000267821"/>
    </source>
</evidence>
<evidence type="ECO:0000256" key="5">
    <source>
        <dbReference type="ARBA" id="ARBA00023277"/>
    </source>
</evidence>
<evidence type="ECO:0000259" key="10">
    <source>
        <dbReference type="Pfam" id="PF17652"/>
    </source>
</evidence>
<protein>
    <recommendedName>
        <fullName evidence="3">glucan endo-1,3-beta-D-glucosidase</fullName>
        <ecNumber evidence="3">3.2.1.39</ecNumber>
    </recommendedName>
</protein>
<dbReference type="Pfam" id="PF17652">
    <property type="entry name" value="Glyco_hydro81C"/>
    <property type="match status" value="1"/>
</dbReference>
<evidence type="ECO:0000256" key="4">
    <source>
        <dbReference type="ARBA" id="ARBA00022801"/>
    </source>
</evidence>
<gene>
    <name evidence="11" type="ORF">L211DRAFT_832633</name>
</gene>
<sequence>MKPQFGGEVFSDLFSTPISTASPPAIFCRRSDHPVPRLSIPEKDMPLQTNKFYSNMYLSNQDRPVFTYPYSVWYSKGNILFSNCTREPFGLSMSHVDQNQRELGPTGSVGSGSTGAIEYYLNPIWIRSLNLGAIEFDSANTSRTMELTSLGPMSVDVNFYVNKTLDATKKMRTPLCLGMGFISAEYSGLTPQIESSVFFRSVSLIPSTNLNVVKYKVTLEDGKFWVIYAHADPNVVQLPFNLTVINNGKLKAAGPFSGIVQIAKIGTAENVDVEAVLDATTGGVCTGAAVAAQTNGGSVASYQINYTRYKGTGPLLMFALPHHYNSFTDSTKAARCNDYQLTSLSKGMMIAVAADGWCMTEDSLPTKIGWMPVKSGPAPVFAAASLTQLAAVARAEIAQDFDAQSNLDELYFAGKAVGKFAYLCLTSHFVLSDRSLTSTCLTKLQKAYSLFTTAKNKNKLVYEYGWRGLVTDAVYKTGNPAADFGAGYYNDHHFHYSYFIHAAAVIAFFDAPTQGFGTGKWLTANKDWVNTLVRDVANPSAYDPYFPVSRSFDYWHGHSWAKGLFESFDGKDEESSSEDANFAYAMKMWGYASAQPLVEARGNLMLAILRRAINTYMLISPPTSPNPTNPNPWGIHPTKFNPNRVSGILFENKVHHTTYFGVEPKHIQGIHMLPLSPISPYIRSPAFAQDEWTAFFSGKTGSITDGWKGVLYQNVALWAPGDSWKFFAQSGFSSDWLDGGASRAWALAFAGMLGGA</sequence>
<evidence type="ECO:0000256" key="6">
    <source>
        <dbReference type="ARBA" id="ARBA00023295"/>
    </source>
</evidence>
<dbReference type="GO" id="GO:0042973">
    <property type="term" value="F:glucan endo-1,3-beta-D-glucosidase activity"/>
    <property type="evidence" value="ECO:0007669"/>
    <property type="project" value="UniProtKB-EC"/>
</dbReference>
<dbReference type="InterPro" id="IPR040451">
    <property type="entry name" value="GH81_N"/>
</dbReference>
<dbReference type="GO" id="GO:0052861">
    <property type="term" value="F:endo-1,3(4)-beta-glucanase activity"/>
    <property type="evidence" value="ECO:0007669"/>
    <property type="project" value="InterPro"/>
</dbReference>
<keyword evidence="7" id="KW-0961">Cell wall biogenesis/degradation</keyword>
<dbReference type="InterPro" id="IPR040720">
    <property type="entry name" value="GH81_C"/>
</dbReference>
<comment type="catalytic activity">
    <reaction evidence="1">
        <text>Hydrolysis of (1-&gt;3)-beta-D-glucosidic linkages in (1-&gt;3)-beta-D-glucans.</text>
        <dbReference type="EC" id="3.2.1.39"/>
    </reaction>
</comment>
<proteinExistence type="inferred from homology"/>
<dbReference type="Proteomes" id="UP000267821">
    <property type="component" value="Unassembled WGS sequence"/>
</dbReference>
<feature type="domain" description="Glycosyl hydrolase family 81 C-terminal" evidence="10">
    <location>
        <begin position="384"/>
        <end position="747"/>
    </location>
</feature>
<keyword evidence="8" id="KW-0624">Polysaccharide degradation</keyword>
<keyword evidence="4 11" id="KW-0378">Hydrolase</keyword>
<dbReference type="PANTHER" id="PTHR31983:SF0">
    <property type="entry name" value="GLUCAN ENDO-1,3-BETA-D-GLUCOSIDASE 2"/>
    <property type="match status" value="1"/>
</dbReference>
<dbReference type="GO" id="GO:0009986">
    <property type="term" value="C:cell surface"/>
    <property type="evidence" value="ECO:0007669"/>
    <property type="project" value="TreeGrafter"/>
</dbReference>
<dbReference type="FunCoup" id="A0A3N4MR69">
    <property type="interactions" value="201"/>
</dbReference>
<dbReference type="Gene3D" id="2.70.98.30">
    <property type="entry name" value="Golgi alpha-mannosidase II, domain 4"/>
    <property type="match status" value="1"/>
</dbReference>
<keyword evidence="5" id="KW-0119">Carbohydrate metabolism</keyword>
<dbReference type="OrthoDB" id="4473401at2759"/>
<dbReference type="GO" id="GO:0000272">
    <property type="term" value="P:polysaccharide catabolic process"/>
    <property type="evidence" value="ECO:0007669"/>
    <property type="project" value="UniProtKB-KW"/>
</dbReference>
<evidence type="ECO:0000313" key="11">
    <source>
        <dbReference type="EMBL" id="RPB29935.1"/>
    </source>
</evidence>
<dbReference type="AlphaFoldDB" id="A0A3N4MR69"/>
<name>A0A3N4MR69_9PEZI</name>
<accession>A0A3N4MR69</accession>
<keyword evidence="12" id="KW-1185">Reference proteome</keyword>
<dbReference type="PROSITE" id="PS52008">
    <property type="entry name" value="GH81"/>
    <property type="match status" value="1"/>
</dbReference>
<evidence type="ECO:0000256" key="7">
    <source>
        <dbReference type="ARBA" id="ARBA00023316"/>
    </source>
</evidence>
<organism evidence="11 12">
    <name type="scientific">Terfezia boudieri ATCC MYA-4762</name>
    <dbReference type="NCBI Taxonomy" id="1051890"/>
    <lineage>
        <taxon>Eukaryota</taxon>
        <taxon>Fungi</taxon>
        <taxon>Dikarya</taxon>
        <taxon>Ascomycota</taxon>
        <taxon>Pezizomycotina</taxon>
        <taxon>Pezizomycetes</taxon>
        <taxon>Pezizales</taxon>
        <taxon>Pezizaceae</taxon>
        <taxon>Terfezia</taxon>
    </lineage>
</organism>
<dbReference type="EC" id="3.2.1.39" evidence="3"/>
<evidence type="ECO:0000256" key="2">
    <source>
        <dbReference type="ARBA" id="ARBA00010730"/>
    </source>
</evidence>
<dbReference type="InParanoid" id="A0A3N4MR69"/>
<dbReference type="STRING" id="1051890.A0A3N4MR69"/>
<dbReference type="InterPro" id="IPR005200">
    <property type="entry name" value="Endo-beta-glucanase"/>
</dbReference>